<dbReference type="InterPro" id="IPR010291">
    <property type="entry name" value="Ion_channel_UNC-93"/>
</dbReference>
<feature type="compositionally biased region" description="Polar residues" evidence="9">
    <location>
        <begin position="217"/>
        <end position="231"/>
    </location>
</feature>
<keyword evidence="6" id="KW-0325">Glycoprotein</keyword>
<dbReference type="EMBL" id="LR787930">
    <property type="protein sequence ID" value="CAB3263792.1"/>
    <property type="molecule type" value="mRNA"/>
</dbReference>
<feature type="transmembrane region" description="Helical" evidence="10">
    <location>
        <begin position="12"/>
        <end position="31"/>
    </location>
</feature>
<name>A0A6F9DK28_9ASCI</name>
<evidence type="ECO:0000256" key="3">
    <source>
        <dbReference type="ARBA" id="ARBA00022692"/>
    </source>
</evidence>
<evidence type="ECO:0000256" key="5">
    <source>
        <dbReference type="ARBA" id="ARBA00023136"/>
    </source>
</evidence>
<dbReference type="SUPFAM" id="SSF103473">
    <property type="entry name" value="MFS general substrate transporter"/>
    <property type="match status" value="1"/>
</dbReference>
<evidence type="ECO:0000256" key="8">
    <source>
        <dbReference type="ARBA" id="ARBA00041910"/>
    </source>
</evidence>
<evidence type="ECO:0000313" key="11">
    <source>
        <dbReference type="EMBL" id="CAB3263792.1"/>
    </source>
</evidence>
<feature type="transmembrane region" description="Helical" evidence="10">
    <location>
        <begin position="309"/>
        <end position="331"/>
    </location>
</feature>
<feature type="region of interest" description="Disordered" evidence="9">
    <location>
        <begin position="211"/>
        <end position="244"/>
    </location>
</feature>
<feature type="transmembrane region" description="Helical" evidence="10">
    <location>
        <begin position="343"/>
        <end position="362"/>
    </location>
</feature>
<feature type="transmembrane region" description="Helical" evidence="10">
    <location>
        <begin position="444"/>
        <end position="463"/>
    </location>
</feature>
<evidence type="ECO:0000256" key="4">
    <source>
        <dbReference type="ARBA" id="ARBA00022989"/>
    </source>
</evidence>
<dbReference type="GO" id="GO:0016020">
    <property type="term" value="C:membrane"/>
    <property type="evidence" value="ECO:0007669"/>
    <property type="project" value="UniProtKB-SubCell"/>
</dbReference>
<evidence type="ECO:0000256" key="9">
    <source>
        <dbReference type="SAM" id="MobiDB-lite"/>
    </source>
</evidence>
<dbReference type="PANTHER" id="PTHR23294">
    <property type="entry name" value="ET TRANSLATION PRODUCT-RELATED"/>
    <property type="match status" value="1"/>
</dbReference>
<dbReference type="Gene3D" id="1.20.1250.20">
    <property type="entry name" value="MFS general substrate transporter like domains"/>
    <property type="match status" value="2"/>
</dbReference>
<evidence type="ECO:0000256" key="1">
    <source>
        <dbReference type="ARBA" id="ARBA00004141"/>
    </source>
</evidence>
<dbReference type="CDD" id="cd17407">
    <property type="entry name" value="MFS_MFSD11"/>
    <property type="match status" value="1"/>
</dbReference>
<feature type="transmembrane region" description="Helical" evidence="10">
    <location>
        <begin position="271"/>
        <end position="289"/>
    </location>
</feature>
<comment type="similarity">
    <text evidence="2">Belongs to the unc-93 family.</text>
</comment>
<accession>A0A6F9DK28</accession>
<reference evidence="11" key="1">
    <citation type="submission" date="2020-04" db="EMBL/GenBank/DDBJ databases">
        <authorList>
            <person name="Neveu A P."/>
        </authorList>
    </citation>
    <scope>NUCLEOTIDE SEQUENCE</scope>
    <source>
        <tissue evidence="11">Whole embryo</tissue>
    </source>
</reference>
<comment type="subcellular location">
    <subcellularLocation>
        <location evidence="1">Membrane</location>
        <topology evidence="1">Multi-pass membrane protein</topology>
    </subcellularLocation>
</comment>
<evidence type="ECO:0000256" key="7">
    <source>
        <dbReference type="ARBA" id="ARBA00040302"/>
    </source>
</evidence>
<dbReference type="InterPro" id="IPR036259">
    <property type="entry name" value="MFS_trans_sf"/>
</dbReference>
<feature type="transmembrane region" description="Helical" evidence="10">
    <location>
        <begin position="150"/>
        <end position="171"/>
    </location>
</feature>
<evidence type="ECO:0000256" key="10">
    <source>
        <dbReference type="SAM" id="Phobius"/>
    </source>
</evidence>
<dbReference type="InterPro" id="IPR051617">
    <property type="entry name" value="UNC-93-like_regulator"/>
</dbReference>
<protein>
    <recommendedName>
        <fullName evidence="7">UNC93-like protein MFSD11</fullName>
    </recommendedName>
    <alternativeName>
        <fullName evidence="8">Major facilitator superfamily domain-containing protein 11</fullName>
    </alternativeName>
</protein>
<keyword evidence="3 10" id="KW-0812">Transmembrane</keyword>
<keyword evidence="4 10" id="KW-1133">Transmembrane helix</keyword>
<keyword evidence="5 10" id="KW-0472">Membrane</keyword>
<dbReference type="AlphaFoldDB" id="A0A6F9DK28"/>
<feature type="transmembrane region" description="Helical" evidence="10">
    <location>
        <begin position="61"/>
        <end position="78"/>
    </location>
</feature>
<dbReference type="PANTHER" id="PTHR23294:SF0">
    <property type="entry name" value="UNC93-LIKE PROTEIN MFSD11"/>
    <property type="match status" value="1"/>
</dbReference>
<feature type="transmembrane region" description="Helical" evidence="10">
    <location>
        <begin position="183"/>
        <end position="203"/>
    </location>
</feature>
<gene>
    <name evidence="11" type="primary">Mfsd11-001</name>
</gene>
<proteinExistence type="evidence at transcript level"/>
<evidence type="ECO:0000256" key="2">
    <source>
        <dbReference type="ARBA" id="ARBA00009172"/>
    </source>
</evidence>
<evidence type="ECO:0000256" key="6">
    <source>
        <dbReference type="ARBA" id="ARBA00023180"/>
    </source>
</evidence>
<organism evidence="11">
    <name type="scientific">Phallusia mammillata</name>
    <dbReference type="NCBI Taxonomy" id="59560"/>
    <lineage>
        <taxon>Eukaryota</taxon>
        <taxon>Metazoa</taxon>
        <taxon>Chordata</taxon>
        <taxon>Tunicata</taxon>
        <taxon>Ascidiacea</taxon>
        <taxon>Phlebobranchia</taxon>
        <taxon>Ascidiidae</taxon>
        <taxon>Phallusia</taxon>
    </lineage>
</organism>
<sequence>MDDRTNDLGPRLKFYNVIVLGFSFMFMFTGFQTCGMIEQTVLNSYINETTKDGHVTFHGNGYTSLAVIYIVFAFANWIAPSVVSILGPKYSMVAGGITYTLYLASFIHPLTATLYIGSVIIGIGAAVLWTGQGNFLTLNSSEETMGRNSGIFWAMLQCSLLIGNIYVFFAWRGVTLIEAAQRIPLYIGLTSICALGTLTLLILRSHSKPASGEEEVQTNPVLENSDDTTGLLNEAGDSTTEDKMSDQITSKASGAWEALLTSVRLFKTVDMVLLSITFFYTGLELTFFSSVYSTSVGATKSFGSDSARLVGLTGILVGVGEITGGALFGLFGKKTVRYGRDPIIMLGGIIHLITFLLIFINIPDIAPISSGTKAHAYIQPNEELAIACGFLLGFADACFNTQCFSIIGTKYAENSAPAFALFKFEQSLAAAVGFFYSSHLVLKWQLLILVVFAVAAVIAFFKVERKIRNNAQSSNYAHIDGIPAPVE</sequence>
<dbReference type="Pfam" id="PF05978">
    <property type="entry name" value="UNC-93"/>
    <property type="match status" value="1"/>
</dbReference>
<feature type="transmembrane region" description="Helical" evidence="10">
    <location>
        <begin position="114"/>
        <end position="138"/>
    </location>
</feature>